<dbReference type="GeneID" id="72479240"/>
<dbReference type="InterPro" id="IPR007627">
    <property type="entry name" value="RNA_pol_sigma70_r2"/>
</dbReference>
<dbReference type="EMBL" id="NPJF01000026">
    <property type="protein sequence ID" value="OYP55843.1"/>
    <property type="molecule type" value="Genomic_DNA"/>
</dbReference>
<evidence type="ECO:0000313" key="8">
    <source>
        <dbReference type="EMBL" id="OYP55843.1"/>
    </source>
</evidence>
<dbReference type="EMBL" id="BPTR01000001">
    <property type="protein sequence ID" value="GJG27691.1"/>
    <property type="molecule type" value="Genomic_DNA"/>
</dbReference>
<dbReference type="PANTHER" id="PTHR43133:SF46">
    <property type="entry name" value="RNA POLYMERASE SIGMA-70 FACTOR ECF SUBFAMILY"/>
    <property type="match status" value="1"/>
</dbReference>
<name>A0AA37HWB0_SEGBR</name>
<keyword evidence="2" id="KW-0805">Transcription regulation</keyword>
<evidence type="ECO:0000313" key="9">
    <source>
        <dbReference type="Proteomes" id="UP000216189"/>
    </source>
</evidence>
<evidence type="ECO:0000259" key="6">
    <source>
        <dbReference type="Pfam" id="PF08281"/>
    </source>
</evidence>
<feature type="domain" description="RNA polymerase sigma factor 70 region 4 type 2" evidence="6">
    <location>
        <begin position="132"/>
        <end position="182"/>
    </location>
</feature>
<keyword evidence="4" id="KW-0804">Transcription</keyword>
<dbReference type="InterPro" id="IPR036388">
    <property type="entry name" value="WH-like_DNA-bd_sf"/>
</dbReference>
<dbReference type="Pfam" id="PF08281">
    <property type="entry name" value="Sigma70_r4_2"/>
    <property type="match status" value="1"/>
</dbReference>
<dbReference type="PANTHER" id="PTHR43133">
    <property type="entry name" value="RNA POLYMERASE ECF-TYPE SIGMA FACTO"/>
    <property type="match status" value="1"/>
</dbReference>
<reference evidence="7" key="2">
    <citation type="submission" date="2021-08" db="EMBL/GenBank/DDBJ databases">
        <title>Prevotella lacticifex sp. nov., isolated from rumen of cow.</title>
        <authorList>
            <person name="Shinkai T."/>
            <person name="Ikeyama N."/>
            <person name="Kumagai M."/>
            <person name="Ohmori H."/>
            <person name="Sakamoto M."/>
            <person name="Ohkuma M."/>
            <person name="Mitsumori M."/>
        </authorList>
    </citation>
    <scope>NUCLEOTIDE SEQUENCE</scope>
    <source>
        <strain evidence="7">DSM 11371</strain>
    </source>
</reference>
<dbReference type="GO" id="GO:0000428">
    <property type="term" value="C:DNA-directed RNA polymerase complex"/>
    <property type="evidence" value="ECO:0007669"/>
    <property type="project" value="UniProtKB-KW"/>
</dbReference>
<protein>
    <submittedName>
        <fullName evidence="7">DNA-directed RNA polymerase sigma-70 factor</fullName>
    </submittedName>
    <submittedName>
        <fullName evidence="8">Sigma-70 family RNA polymerase sigma factor</fullName>
    </submittedName>
</protein>
<comment type="similarity">
    <text evidence="1">Belongs to the sigma-70 factor family. ECF subfamily.</text>
</comment>
<dbReference type="Gene3D" id="1.10.10.10">
    <property type="entry name" value="Winged helix-like DNA-binding domain superfamily/Winged helix DNA-binding domain"/>
    <property type="match status" value="1"/>
</dbReference>
<feature type="domain" description="RNA polymerase sigma-70 region 2" evidence="5">
    <location>
        <begin position="31"/>
        <end position="94"/>
    </location>
</feature>
<evidence type="ECO:0000259" key="5">
    <source>
        <dbReference type="Pfam" id="PF04542"/>
    </source>
</evidence>
<evidence type="ECO:0000256" key="1">
    <source>
        <dbReference type="ARBA" id="ARBA00010641"/>
    </source>
</evidence>
<evidence type="ECO:0000256" key="3">
    <source>
        <dbReference type="ARBA" id="ARBA00023082"/>
    </source>
</evidence>
<evidence type="ECO:0000313" key="10">
    <source>
        <dbReference type="Proteomes" id="UP000887043"/>
    </source>
</evidence>
<sequence>MTNSTIIDKDQRALELLQAYQEGNASAFSDLYDMYIQLMLNYGCCLTSDVELVKDCIQDVFIRLLDKRQSPAVKRLSSYLVISLRNRLVDEFRKVSYNASVDLDCADKRKSVVDVETDYLEEEKSLHQKNKVAYLMEALTPRQREALQLYYLDEKKYDEICQIMNMNYHSVRNLVHRGMLKLRAAAL</sequence>
<dbReference type="GO" id="GO:0003677">
    <property type="term" value="F:DNA binding"/>
    <property type="evidence" value="ECO:0007669"/>
    <property type="project" value="InterPro"/>
</dbReference>
<organism evidence="7 10">
    <name type="scientific">Segatella bryantii</name>
    <name type="common">Prevotella bryantii</name>
    <dbReference type="NCBI Taxonomy" id="77095"/>
    <lineage>
        <taxon>Bacteria</taxon>
        <taxon>Pseudomonadati</taxon>
        <taxon>Bacteroidota</taxon>
        <taxon>Bacteroidia</taxon>
        <taxon>Bacteroidales</taxon>
        <taxon>Prevotellaceae</taxon>
        <taxon>Segatella</taxon>
    </lineage>
</organism>
<dbReference type="InterPro" id="IPR039425">
    <property type="entry name" value="RNA_pol_sigma-70-like"/>
</dbReference>
<dbReference type="Proteomes" id="UP000887043">
    <property type="component" value="Unassembled WGS sequence"/>
</dbReference>
<dbReference type="Pfam" id="PF04542">
    <property type="entry name" value="Sigma70_r2"/>
    <property type="match status" value="1"/>
</dbReference>
<evidence type="ECO:0000256" key="2">
    <source>
        <dbReference type="ARBA" id="ARBA00023015"/>
    </source>
</evidence>
<dbReference type="InterPro" id="IPR014284">
    <property type="entry name" value="RNA_pol_sigma-70_dom"/>
</dbReference>
<dbReference type="AlphaFoldDB" id="A0AA37HWB0"/>
<accession>A0AA37HWB0</accession>
<reference evidence="8 9" key="1">
    <citation type="submission" date="2017-08" db="EMBL/GenBank/DDBJ databases">
        <title>Comparative genomics of non-oral Prevotella species.</title>
        <authorList>
            <person name="Accetto T."/>
            <person name="Nograsek B."/>
            <person name="Avgustin G."/>
        </authorList>
    </citation>
    <scope>NUCLEOTIDE SEQUENCE [LARGE SCALE GENOMIC DNA]</scope>
    <source>
        <strain evidence="8 9">TC1-1</strain>
    </source>
</reference>
<dbReference type="RefSeq" id="WP_006282196.1">
    <property type="nucleotide sequence ID" value="NZ_BPTR01000001.1"/>
</dbReference>
<dbReference type="CDD" id="cd06171">
    <property type="entry name" value="Sigma70_r4"/>
    <property type="match status" value="1"/>
</dbReference>
<keyword evidence="3" id="KW-0731">Sigma factor</keyword>
<gene>
    <name evidence="8" type="ORF">CIK91_05790</name>
    <name evidence="7" type="ORF">PRRU23_13910</name>
</gene>
<dbReference type="GO" id="GO:0016987">
    <property type="term" value="F:sigma factor activity"/>
    <property type="evidence" value="ECO:0007669"/>
    <property type="project" value="UniProtKB-KW"/>
</dbReference>
<dbReference type="SUPFAM" id="SSF88946">
    <property type="entry name" value="Sigma2 domain of RNA polymerase sigma factors"/>
    <property type="match status" value="1"/>
</dbReference>
<dbReference type="Gene3D" id="1.10.1740.10">
    <property type="match status" value="1"/>
</dbReference>
<dbReference type="SUPFAM" id="SSF88659">
    <property type="entry name" value="Sigma3 and sigma4 domains of RNA polymerase sigma factors"/>
    <property type="match status" value="1"/>
</dbReference>
<comment type="caution">
    <text evidence="7">The sequence shown here is derived from an EMBL/GenBank/DDBJ whole genome shotgun (WGS) entry which is preliminary data.</text>
</comment>
<evidence type="ECO:0000313" key="7">
    <source>
        <dbReference type="EMBL" id="GJG27691.1"/>
    </source>
</evidence>
<evidence type="ECO:0000256" key="4">
    <source>
        <dbReference type="ARBA" id="ARBA00023163"/>
    </source>
</evidence>
<dbReference type="NCBIfam" id="TIGR02937">
    <property type="entry name" value="sigma70-ECF"/>
    <property type="match status" value="1"/>
</dbReference>
<dbReference type="InterPro" id="IPR013249">
    <property type="entry name" value="RNA_pol_sigma70_r4_t2"/>
</dbReference>
<dbReference type="InterPro" id="IPR013325">
    <property type="entry name" value="RNA_pol_sigma_r2"/>
</dbReference>
<keyword evidence="9" id="KW-1185">Reference proteome</keyword>
<dbReference type="GO" id="GO:0006352">
    <property type="term" value="P:DNA-templated transcription initiation"/>
    <property type="evidence" value="ECO:0007669"/>
    <property type="project" value="InterPro"/>
</dbReference>
<proteinExistence type="inferred from homology"/>
<dbReference type="Proteomes" id="UP000216189">
    <property type="component" value="Unassembled WGS sequence"/>
</dbReference>
<dbReference type="InterPro" id="IPR013324">
    <property type="entry name" value="RNA_pol_sigma_r3/r4-like"/>
</dbReference>
<keyword evidence="7" id="KW-0240">DNA-directed RNA polymerase</keyword>